<keyword evidence="6" id="KW-1185">Reference proteome</keyword>
<evidence type="ECO:0000313" key="6">
    <source>
        <dbReference type="Proteomes" id="UP001201273"/>
    </source>
</evidence>
<dbReference type="RefSeq" id="WP_233053398.1">
    <property type="nucleotide sequence ID" value="NZ_JAIMJA010000012.1"/>
</dbReference>
<feature type="domain" description="Tryptophan synthase beta chain-like PALP" evidence="4">
    <location>
        <begin position="13"/>
        <end position="180"/>
    </location>
</feature>
<gene>
    <name evidence="5" type="ORF">K6Y31_12975</name>
</gene>
<evidence type="ECO:0000256" key="2">
    <source>
        <dbReference type="ARBA" id="ARBA00008639"/>
    </source>
</evidence>
<dbReference type="InterPro" id="IPR001926">
    <property type="entry name" value="TrpB-like_PALP"/>
</dbReference>
<evidence type="ECO:0000313" key="5">
    <source>
        <dbReference type="EMBL" id="MCE2595726.1"/>
    </source>
</evidence>
<dbReference type="SUPFAM" id="SSF53686">
    <property type="entry name" value="Tryptophan synthase beta subunit-like PLP-dependent enzymes"/>
    <property type="match status" value="1"/>
</dbReference>
<dbReference type="PANTHER" id="PTHR43780">
    <property type="entry name" value="1-AMINOCYCLOPROPANE-1-CARBOXYLATE DEAMINASE-RELATED"/>
    <property type="match status" value="1"/>
</dbReference>
<proteinExistence type="inferred from homology"/>
<comment type="cofactor">
    <cofactor evidence="1">
        <name>pyridoxal 5'-phosphate</name>
        <dbReference type="ChEBI" id="CHEBI:597326"/>
    </cofactor>
</comment>
<accession>A0ABS8W9N6</accession>
<dbReference type="EMBL" id="JAIMJA010000012">
    <property type="protein sequence ID" value="MCE2595726.1"/>
    <property type="molecule type" value="Genomic_DNA"/>
</dbReference>
<reference evidence="5 6" key="1">
    <citation type="journal article" date="2022" name="Environ. Microbiol. Rep.">
        <title>Eco-phylogenetic analyses reveal divergent evolution of vitamin B12 metabolism in the marine bacterial family 'Psychromonadaceae'.</title>
        <authorList>
            <person name="Jin X."/>
            <person name="Yang Y."/>
            <person name="Cao H."/>
            <person name="Gao B."/>
            <person name="Zhao Z."/>
        </authorList>
    </citation>
    <scope>NUCLEOTIDE SEQUENCE [LARGE SCALE GENOMIC DNA]</scope>
    <source>
        <strain evidence="5 6">MKS20</strain>
    </source>
</reference>
<protein>
    <submittedName>
        <fullName evidence="5">Pyridoxal-phosphate dependent enzyme</fullName>
    </submittedName>
</protein>
<evidence type="ECO:0000259" key="4">
    <source>
        <dbReference type="Pfam" id="PF00291"/>
    </source>
</evidence>
<organism evidence="5 6">
    <name type="scientific">Motilimonas cestriensis</name>
    <dbReference type="NCBI Taxonomy" id="2742685"/>
    <lineage>
        <taxon>Bacteria</taxon>
        <taxon>Pseudomonadati</taxon>
        <taxon>Pseudomonadota</taxon>
        <taxon>Gammaproteobacteria</taxon>
        <taxon>Alteromonadales</taxon>
        <taxon>Alteromonadales genera incertae sedis</taxon>
        <taxon>Motilimonas</taxon>
    </lineage>
</organism>
<evidence type="ECO:0000256" key="3">
    <source>
        <dbReference type="ARBA" id="ARBA00022898"/>
    </source>
</evidence>
<dbReference type="InterPro" id="IPR027278">
    <property type="entry name" value="ACCD_DCysDesulf"/>
</dbReference>
<name>A0ABS8W9N6_9GAMM</name>
<dbReference type="Proteomes" id="UP001201273">
    <property type="component" value="Unassembled WGS sequence"/>
</dbReference>
<dbReference type="Gene3D" id="3.40.50.1100">
    <property type="match status" value="2"/>
</dbReference>
<sequence length="303" mass="34030">MQLQPSPVQTIHFAGHSIWLKRDDLLHPDFSGNKARKFAYLLAQTDLAGKTLIGNGSAQANSLLSLAALAKLKGATLDYYVQHLPQFLKQHPSGNYAKALALGANIICLPPHVKGAQVDPYLQQWQLQHQPNAVFIAEGGRMQEAEWGIAQLAQEIMAWANQQGIKQLNLVLPSGTGTTALFLQKHLPFNVVTCPCVGDRDYLRQQFEALAPELARYPEIISPIQKHHFGKLYVEFISIWQQLFAQTKVEFELLYDPLAWLYVVPELIKREPKVPMLYLHQGGVLGNISMLARYQRKFPALFG</sequence>
<comment type="similarity">
    <text evidence="2">Belongs to the ACC deaminase/D-cysteine desulfhydrase family.</text>
</comment>
<keyword evidence="3" id="KW-0663">Pyridoxal phosphate</keyword>
<dbReference type="PANTHER" id="PTHR43780:SF2">
    <property type="entry name" value="1-AMINOCYCLOPROPANE-1-CARBOXYLATE DEAMINASE-RELATED"/>
    <property type="match status" value="1"/>
</dbReference>
<evidence type="ECO:0000256" key="1">
    <source>
        <dbReference type="ARBA" id="ARBA00001933"/>
    </source>
</evidence>
<dbReference type="InterPro" id="IPR036052">
    <property type="entry name" value="TrpB-like_PALP_sf"/>
</dbReference>
<comment type="caution">
    <text evidence="5">The sequence shown here is derived from an EMBL/GenBank/DDBJ whole genome shotgun (WGS) entry which is preliminary data.</text>
</comment>
<dbReference type="Pfam" id="PF00291">
    <property type="entry name" value="PALP"/>
    <property type="match status" value="1"/>
</dbReference>